<dbReference type="KEGG" id="ebz:J7S26_07360"/>
<dbReference type="EMBL" id="CP072829">
    <property type="protein sequence ID" value="QTU84161.1"/>
    <property type="molecule type" value="Genomic_DNA"/>
</dbReference>
<dbReference type="Proteomes" id="UP000636394">
    <property type="component" value="Unassembled WGS sequence"/>
</dbReference>
<organism evidence="2 4">
    <name type="scientific">Xiamenia xianingshaonis</name>
    <dbReference type="NCBI Taxonomy" id="2682776"/>
    <lineage>
        <taxon>Bacteria</taxon>
        <taxon>Bacillati</taxon>
        <taxon>Actinomycetota</taxon>
        <taxon>Coriobacteriia</taxon>
        <taxon>Eggerthellales</taxon>
        <taxon>Eggerthellaceae</taxon>
        <taxon>Xiamenia</taxon>
    </lineage>
</organism>
<evidence type="ECO:0008006" key="5">
    <source>
        <dbReference type="Google" id="ProtNLM"/>
    </source>
</evidence>
<reference evidence="2" key="2">
    <citation type="submission" date="2021-04" db="EMBL/GenBank/DDBJ databases">
        <title>Novel species in family Eggerthellaceae.</title>
        <authorList>
            <person name="Zhang G."/>
        </authorList>
    </citation>
    <scope>NUCLEOTIDE SEQUENCE</scope>
    <source>
        <strain evidence="2">Zg-886</strain>
    </source>
</reference>
<evidence type="ECO:0000313" key="4">
    <source>
        <dbReference type="Proteomes" id="UP000671910"/>
    </source>
</evidence>
<keyword evidence="3" id="KW-1185">Reference proteome</keyword>
<dbReference type="AlphaFoldDB" id="A0A9E6MQ32"/>
<dbReference type="SUPFAM" id="SSF56059">
    <property type="entry name" value="Glutathione synthetase ATP-binding domain-like"/>
    <property type="match status" value="1"/>
</dbReference>
<name>A0A9E6MQ32_9ACTN</name>
<dbReference type="Proteomes" id="UP000671910">
    <property type="component" value="Chromosome"/>
</dbReference>
<protein>
    <recommendedName>
        <fullName evidence="5">Glutathionylspermidine synthase pre-ATP-grasp-like domain-containing protein</fullName>
    </recommendedName>
</protein>
<sequence>MQSVDNQALTSQYLALVEQTDPAGDGRGLAWESMERGSAWALGHPAYFSYVPRLLNRTSRDQLAAIAETAHGILEKVIRAYLDDPAFRALFRFDPRVHELIMAPNACPDILPYGRFDCFFNETTGQARFVEFNADCSSGMNKTRESLLADAASAPAKAFCEARATESDIDELFGGWVRDFLDLYAGACENLGRARPEHPTIAIAVCLDADDVPLGELAEYARLFAQAGCECSVCDVRDFAFDENGRLSCENPLRGEPLRAVDVVWRFCIVVDLLAHWDECQPFLDAMRTGDIPLIGGFATQLVHDKQLFALLREPAVQALLTPDERAFVEVSVPFTAFLDSPNLDLAAVKADPARWVIKPTDWYDSIGVYVGAECSPEEWADVVDRCREQPGPSPYLVQEFCAIETTPVVPLYGTAADATAPVQEYGCLTGIYVHRGRFAGLYNRLGPNALVTDDAVCIVSPTLWCD</sequence>
<gene>
    <name evidence="1" type="ORF">GMI68_05510</name>
    <name evidence="2" type="ORF">J7S26_07360</name>
</gene>
<evidence type="ECO:0000313" key="3">
    <source>
        <dbReference type="Proteomes" id="UP000636394"/>
    </source>
</evidence>
<dbReference type="EMBL" id="WPCR01000006">
    <property type="protein sequence ID" value="NHM14227.1"/>
    <property type="molecule type" value="Genomic_DNA"/>
</dbReference>
<accession>A0A9E6MQ32</accession>
<dbReference type="RefSeq" id="WP_166339423.1">
    <property type="nucleotide sequence ID" value="NZ_CP072829.1"/>
</dbReference>
<evidence type="ECO:0000313" key="1">
    <source>
        <dbReference type="EMBL" id="NHM14227.1"/>
    </source>
</evidence>
<evidence type="ECO:0000313" key="2">
    <source>
        <dbReference type="EMBL" id="QTU84161.1"/>
    </source>
</evidence>
<reference evidence="1 3" key="1">
    <citation type="submission" date="2019-11" db="EMBL/GenBank/DDBJ databases">
        <title>Eggerthellaceae novel genus isolated from the rectal contents of marmort.</title>
        <authorList>
            <person name="Zhang G."/>
        </authorList>
    </citation>
    <scope>NUCLEOTIDE SEQUENCE [LARGE SCALE GENOMIC DNA]</scope>
    <source>
        <strain evidence="3">zg-886</strain>
        <strain evidence="1">Zg-886</strain>
    </source>
</reference>
<proteinExistence type="predicted"/>